<keyword evidence="4" id="KW-1185">Reference proteome</keyword>
<reference evidence="1" key="3">
    <citation type="submission" date="2019-01" db="EMBL/GenBank/DDBJ databases">
        <authorList>
            <person name="Zhang L."/>
        </authorList>
    </citation>
    <scope>NUCLEOTIDE SEQUENCE</scope>
    <source>
        <strain evidence="1">11K1</strain>
    </source>
</reference>
<reference evidence="2 4" key="1">
    <citation type="journal article" date="2012" name="Appl. Soil Ecol.">
        <title>Isolation and characterization of new plant growth-promoting bacterial endophytes.</title>
        <authorList>
            <person name="Rashid S."/>
            <person name="Charles T.C."/>
            <person name="Glick B.R."/>
        </authorList>
    </citation>
    <scope>NUCLEOTIDE SEQUENCE [LARGE SCALE GENOMIC DNA]</scope>
    <source>
        <strain evidence="2 4">YsS1</strain>
    </source>
</reference>
<organism evidence="1 3">
    <name type="scientific">Pseudomonas viciae</name>
    <dbReference type="NCBI Taxonomy" id="2505979"/>
    <lineage>
        <taxon>Bacteria</taxon>
        <taxon>Pseudomonadati</taxon>
        <taxon>Pseudomonadota</taxon>
        <taxon>Gammaproteobacteria</taxon>
        <taxon>Pseudomonadales</taxon>
        <taxon>Pseudomonadaceae</taxon>
        <taxon>Pseudomonas</taxon>
    </lineage>
</organism>
<protein>
    <submittedName>
        <fullName evidence="1">Uncharacterized protein</fullName>
    </submittedName>
</protein>
<evidence type="ECO:0000313" key="2">
    <source>
        <dbReference type="EMBL" id="WGO96179.1"/>
    </source>
</evidence>
<reference evidence="1 3" key="2">
    <citation type="journal article" date="2019" name="Front. Microbiol.">
        <title>In silico and Genetic Analyses of Cyclic Lipopeptide Synthetic Gene Clusters in Pseudomonas sp. 11K1.</title>
        <authorList>
            <person name="Zhao H."/>
            <person name="Liu Y.P."/>
            <person name="Zhang L.Q."/>
        </authorList>
    </citation>
    <scope>NUCLEOTIDE SEQUENCE [LARGE SCALE GENOMIC DNA]</scope>
    <source>
        <strain evidence="1 3">11K1</strain>
    </source>
</reference>
<dbReference type="Proteomes" id="UP001227386">
    <property type="component" value="Chromosome"/>
</dbReference>
<name>A0A4P7PGZ2_9PSED</name>
<dbReference type="EMBL" id="CP123771">
    <property type="protein sequence ID" value="WGO96179.1"/>
    <property type="molecule type" value="Genomic_DNA"/>
</dbReference>
<dbReference type="OrthoDB" id="6905453at2"/>
<evidence type="ECO:0000313" key="3">
    <source>
        <dbReference type="Proteomes" id="UP000296468"/>
    </source>
</evidence>
<accession>A0A4P7PGZ2</accession>
<dbReference type="EMBL" id="CP035088">
    <property type="protein sequence ID" value="QBZ89901.1"/>
    <property type="molecule type" value="Genomic_DNA"/>
</dbReference>
<dbReference type="Proteomes" id="UP000296468">
    <property type="component" value="Chromosome"/>
</dbReference>
<dbReference type="AlphaFoldDB" id="A0A4P7PGZ2"/>
<gene>
    <name evidence="1" type="ORF">EPZ47_14605</name>
    <name evidence="2" type="ORF">QCD61_14105</name>
</gene>
<dbReference type="RefSeq" id="WP_116642573.1">
    <property type="nucleotide sequence ID" value="NZ_CP035088.1"/>
</dbReference>
<evidence type="ECO:0000313" key="1">
    <source>
        <dbReference type="EMBL" id="QBZ89901.1"/>
    </source>
</evidence>
<evidence type="ECO:0000313" key="4">
    <source>
        <dbReference type="Proteomes" id="UP001227386"/>
    </source>
</evidence>
<dbReference type="KEGG" id="pvk:EPZ47_14605"/>
<proteinExistence type="predicted"/>
<reference evidence="2" key="4">
    <citation type="submission" date="2023-04" db="EMBL/GenBank/DDBJ databases">
        <authorList>
            <person name="Charles T.C."/>
            <person name="Cheng J."/>
            <person name="Lynch M."/>
            <person name="Van Dyk A."/>
        </authorList>
    </citation>
    <scope>NUCLEOTIDE SEQUENCE</scope>
    <source>
        <strain evidence="2">YsS1</strain>
    </source>
</reference>
<sequence>MSTFVRSLTIEIFNASGADITVNYGLLTGGEWASAPVPGTVIEATTQQSYVNGVSNTLTALGGQILLTPAAGGSITPVWSWPSGSPVSGSVNNTATDLAVTYQIINAQTNNPTQQVIITNASTSTKFVASVKNGDY</sequence>